<evidence type="ECO:0000256" key="2">
    <source>
        <dbReference type="ARBA" id="ARBA00022840"/>
    </source>
</evidence>
<dbReference type="PROSITE" id="PS50893">
    <property type="entry name" value="ABC_TRANSPORTER_2"/>
    <property type="match status" value="1"/>
</dbReference>
<dbReference type="PANTHER" id="PTHR43038">
    <property type="entry name" value="ATP-BINDING CASSETTE, SUB-FAMILY H, MEMBER 1"/>
    <property type="match status" value="1"/>
</dbReference>
<dbReference type="InterPro" id="IPR003439">
    <property type="entry name" value="ABC_transporter-like_ATP-bd"/>
</dbReference>
<dbReference type="GO" id="GO:0005524">
    <property type="term" value="F:ATP binding"/>
    <property type="evidence" value="ECO:0007669"/>
    <property type="project" value="UniProtKB-KW"/>
</dbReference>
<reference evidence="4 5" key="1">
    <citation type="submission" date="2023-08" db="EMBL/GenBank/DDBJ databases">
        <title>Arthrobacter horti sp. nov., isolated from forest soil.</title>
        <authorList>
            <person name="Park M."/>
        </authorList>
    </citation>
    <scope>NUCLEOTIDE SEQUENCE [LARGE SCALE GENOMIC DNA]</scope>
    <source>
        <strain evidence="4 5">YJM1</strain>
    </source>
</reference>
<dbReference type="PROSITE" id="PS00211">
    <property type="entry name" value="ABC_TRANSPORTER_1"/>
    <property type="match status" value="1"/>
</dbReference>
<dbReference type="InterPro" id="IPR027417">
    <property type="entry name" value="P-loop_NTPase"/>
</dbReference>
<dbReference type="CDD" id="cd03230">
    <property type="entry name" value="ABC_DR_subfamily_A"/>
    <property type="match status" value="1"/>
</dbReference>
<dbReference type="Pfam" id="PF00005">
    <property type="entry name" value="ABC_tran"/>
    <property type="match status" value="1"/>
</dbReference>
<name>A0ABT9IQG8_9MICC</name>
<dbReference type="EMBL" id="JAVALS010000008">
    <property type="protein sequence ID" value="MDP5227816.1"/>
    <property type="molecule type" value="Genomic_DNA"/>
</dbReference>
<dbReference type="RefSeq" id="WP_305996869.1">
    <property type="nucleotide sequence ID" value="NZ_JAVALS010000008.1"/>
</dbReference>
<evidence type="ECO:0000256" key="1">
    <source>
        <dbReference type="ARBA" id="ARBA00022741"/>
    </source>
</evidence>
<dbReference type="InterPro" id="IPR003593">
    <property type="entry name" value="AAA+_ATPase"/>
</dbReference>
<comment type="caution">
    <text evidence="4">The sequence shown here is derived from an EMBL/GenBank/DDBJ whole genome shotgun (WGS) entry which is preliminary data.</text>
</comment>
<dbReference type="InterPro" id="IPR017871">
    <property type="entry name" value="ABC_transporter-like_CS"/>
</dbReference>
<keyword evidence="2 4" id="KW-0067">ATP-binding</keyword>
<evidence type="ECO:0000313" key="4">
    <source>
        <dbReference type="EMBL" id="MDP5227816.1"/>
    </source>
</evidence>
<sequence length="260" mass="27903">MLPATADGPVARPTEAAVLARNLHVRRGRAHVLRNLTFSIPSGSITGLLGPSGSGKTTLMRVLMGLQVFRSGDVTVLGASPGARVLRAQLGYMTQSPSVYRDLTVRDNVRYFATLHGRSRAQADAAVEAVGLVPEAARLTASLSGGQFNRVSLACALVGDPQLLVMDEPTVGLDPVLRAELWDHFRRLAQGGTTLLVSSHVMEEARHCDELLLLREGRLLAQLSPAELAERGHNQDLEQAFLAMIQESAPDEGVDGREES</sequence>
<evidence type="ECO:0000313" key="5">
    <source>
        <dbReference type="Proteomes" id="UP001232725"/>
    </source>
</evidence>
<gene>
    <name evidence="4" type="ORF">Q9R02_11680</name>
</gene>
<dbReference type="PANTHER" id="PTHR43038:SF3">
    <property type="entry name" value="ABC TRANSPORTER G FAMILY MEMBER 20 ISOFORM X1"/>
    <property type="match status" value="1"/>
</dbReference>
<protein>
    <submittedName>
        <fullName evidence="4">ABC transporter ATP-binding protein</fullName>
    </submittedName>
</protein>
<dbReference type="SMART" id="SM00382">
    <property type="entry name" value="AAA"/>
    <property type="match status" value="1"/>
</dbReference>
<accession>A0ABT9IQG8</accession>
<organism evidence="4 5">
    <name type="scientific">Arthrobacter horti</name>
    <dbReference type="NCBI Taxonomy" id="3068273"/>
    <lineage>
        <taxon>Bacteria</taxon>
        <taxon>Bacillati</taxon>
        <taxon>Actinomycetota</taxon>
        <taxon>Actinomycetes</taxon>
        <taxon>Micrococcales</taxon>
        <taxon>Micrococcaceae</taxon>
        <taxon>Arthrobacter</taxon>
    </lineage>
</organism>
<keyword evidence="1" id="KW-0547">Nucleotide-binding</keyword>
<keyword evidence="5" id="KW-1185">Reference proteome</keyword>
<dbReference type="Proteomes" id="UP001232725">
    <property type="component" value="Unassembled WGS sequence"/>
</dbReference>
<evidence type="ECO:0000259" key="3">
    <source>
        <dbReference type="PROSITE" id="PS50893"/>
    </source>
</evidence>
<dbReference type="Gene3D" id="3.40.50.300">
    <property type="entry name" value="P-loop containing nucleotide triphosphate hydrolases"/>
    <property type="match status" value="1"/>
</dbReference>
<proteinExistence type="predicted"/>
<dbReference type="SUPFAM" id="SSF52540">
    <property type="entry name" value="P-loop containing nucleoside triphosphate hydrolases"/>
    <property type="match status" value="1"/>
</dbReference>
<feature type="domain" description="ABC transporter" evidence="3">
    <location>
        <begin position="18"/>
        <end position="241"/>
    </location>
</feature>